<evidence type="ECO:0008006" key="4">
    <source>
        <dbReference type="Google" id="ProtNLM"/>
    </source>
</evidence>
<gene>
    <name evidence="2" type="ORF">A3A78_04665</name>
</gene>
<comment type="caution">
    <text evidence="2">The sequence shown here is derived from an EMBL/GenBank/DDBJ whole genome shotgun (WGS) entry which is preliminary data.</text>
</comment>
<organism evidence="2 3">
    <name type="scientific">candidate division WWE3 bacterium RIFCSPLOWO2_01_FULL_41_18</name>
    <dbReference type="NCBI Taxonomy" id="1802625"/>
    <lineage>
        <taxon>Bacteria</taxon>
        <taxon>Katanobacteria</taxon>
    </lineage>
</organism>
<keyword evidence="1" id="KW-0472">Membrane</keyword>
<dbReference type="Proteomes" id="UP000176504">
    <property type="component" value="Unassembled WGS sequence"/>
</dbReference>
<evidence type="ECO:0000256" key="1">
    <source>
        <dbReference type="SAM" id="Phobius"/>
    </source>
</evidence>
<dbReference type="Gene3D" id="3.30.70.60">
    <property type="match status" value="1"/>
</dbReference>
<protein>
    <recommendedName>
        <fullName evidence="4">Type 4a pilus biogenesis protein PilO</fullName>
    </recommendedName>
</protein>
<evidence type="ECO:0000313" key="2">
    <source>
        <dbReference type="EMBL" id="OGC55239.1"/>
    </source>
</evidence>
<keyword evidence="1" id="KW-1133">Transmembrane helix</keyword>
<dbReference type="InterPro" id="IPR014717">
    <property type="entry name" value="Transl_elong_EF1B/ribsomal_bS6"/>
</dbReference>
<sequence>MSPLQFRFWNRYQRQYLYEPKKKATLLLATITVLLVLIYLFGIRNQITLIKERLAFIKEKETKIKTMNENLEILSTIRPVYSQSAGSIRKLEDYIPDEEALPDLLEYMSISAPNYGFQLIGLFPREEPSDDPNLKATRLDIRFSGSPQRVFDLIKELENYKRFIGVNSIVIGSGQVYGYEETRLDVTVYSLKEANE</sequence>
<evidence type="ECO:0000313" key="3">
    <source>
        <dbReference type="Proteomes" id="UP000176504"/>
    </source>
</evidence>
<keyword evidence="1" id="KW-0812">Transmembrane</keyword>
<feature type="transmembrane region" description="Helical" evidence="1">
    <location>
        <begin position="24"/>
        <end position="43"/>
    </location>
</feature>
<dbReference type="EMBL" id="MEVI01000003">
    <property type="protein sequence ID" value="OGC55239.1"/>
    <property type="molecule type" value="Genomic_DNA"/>
</dbReference>
<reference evidence="2 3" key="1">
    <citation type="journal article" date="2016" name="Nat. Commun.">
        <title>Thousands of microbial genomes shed light on interconnected biogeochemical processes in an aquifer system.</title>
        <authorList>
            <person name="Anantharaman K."/>
            <person name="Brown C.T."/>
            <person name="Hug L.A."/>
            <person name="Sharon I."/>
            <person name="Castelle C.J."/>
            <person name="Probst A.J."/>
            <person name="Thomas B.C."/>
            <person name="Singh A."/>
            <person name="Wilkins M.J."/>
            <person name="Karaoz U."/>
            <person name="Brodie E.L."/>
            <person name="Williams K.H."/>
            <person name="Hubbard S.S."/>
            <person name="Banfield J.F."/>
        </authorList>
    </citation>
    <scope>NUCLEOTIDE SEQUENCE [LARGE SCALE GENOMIC DNA]</scope>
</reference>
<proteinExistence type="predicted"/>
<name>A0A1F4VDK6_UNCKA</name>
<dbReference type="AlphaFoldDB" id="A0A1F4VDK6"/>
<accession>A0A1F4VDK6</accession>